<feature type="compositionally biased region" description="Basic and acidic residues" evidence="2">
    <location>
        <begin position="215"/>
        <end position="225"/>
    </location>
</feature>
<gene>
    <name evidence="3" type="ORF">Pmar_PMAR029672</name>
</gene>
<evidence type="ECO:0000256" key="2">
    <source>
        <dbReference type="SAM" id="MobiDB-lite"/>
    </source>
</evidence>
<evidence type="ECO:0000313" key="3">
    <source>
        <dbReference type="EMBL" id="EER13030.1"/>
    </source>
</evidence>
<feature type="non-terminal residue" evidence="3">
    <location>
        <position position="370"/>
    </location>
</feature>
<dbReference type="EMBL" id="GG675754">
    <property type="protein sequence ID" value="EER13030.1"/>
    <property type="molecule type" value="Genomic_DNA"/>
</dbReference>
<feature type="compositionally biased region" description="Polar residues" evidence="2">
    <location>
        <begin position="178"/>
        <end position="197"/>
    </location>
</feature>
<feature type="non-terminal residue" evidence="3">
    <location>
        <position position="1"/>
    </location>
</feature>
<feature type="coiled-coil region" evidence="1">
    <location>
        <begin position="2"/>
        <end position="36"/>
    </location>
</feature>
<evidence type="ECO:0000256" key="1">
    <source>
        <dbReference type="SAM" id="Coils"/>
    </source>
</evidence>
<feature type="coiled-coil region" evidence="1">
    <location>
        <begin position="277"/>
        <end position="304"/>
    </location>
</feature>
<protein>
    <submittedName>
        <fullName evidence="3">Uncharacterized protein</fullName>
    </submittedName>
</protein>
<keyword evidence="4" id="KW-1185">Reference proteome</keyword>
<accession>C5KR63</accession>
<dbReference type="RefSeq" id="XP_002781235.1">
    <property type="nucleotide sequence ID" value="XM_002781189.1"/>
</dbReference>
<dbReference type="InParanoid" id="C5KR63"/>
<evidence type="ECO:0000313" key="4">
    <source>
        <dbReference type="Proteomes" id="UP000007800"/>
    </source>
</evidence>
<sequence>ALADAEAKLKESTQSVEDLRASLDGKEAEIADLKQAIGELTTGQAADAAVWFRSHMEREIAVLKARGKKIDLAKNDELDKLRLALEATHASEKAQMQASIVKLEEALTDLQTQYDATTDELHTLRAAAATVKEEEASKMHTLDTILADQRRCYKNILAVLERAIQSSSAYSTLPGPPQQASFTNPRGVSSTYTSEPSSPDPEMAWYTEDEELIPKHRSSSDDHPNHTRLTNASIYNMNDEPERIDTAEADESPSPSEEGMMVSSRVSQVVDRLVSQLREAQQSRLRVESLLEEYENELELRRAEAARPYFAEILRCRWPFTGSTLAASTGNRHTTHASELRNLMNLRDLEVGMVRDRPSGRLSASSGRSE</sequence>
<feature type="coiled-coil region" evidence="1">
    <location>
        <begin position="93"/>
        <end position="127"/>
    </location>
</feature>
<feature type="region of interest" description="Disordered" evidence="2">
    <location>
        <begin position="215"/>
        <end position="237"/>
    </location>
</feature>
<proteinExistence type="predicted"/>
<dbReference type="AlphaFoldDB" id="C5KR63"/>
<keyword evidence="1" id="KW-0175">Coiled coil</keyword>
<feature type="region of interest" description="Disordered" evidence="2">
    <location>
        <begin position="170"/>
        <end position="203"/>
    </location>
</feature>
<organism evidence="4">
    <name type="scientific">Perkinsus marinus (strain ATCC 50983 / TXsc)</name>
    <dbReference type="NCBI Taxonomy" id="423536"/>
    <lineage>
        <taxon>Eukaryota</taxon>
        <taxon>Sar</taxon>
        <taxon>Alveolata</taxon>
        <taxon>Perkinsozoa</taxon>
        <taxon>Perkinsea</taxon>
        <taxon>Perkinsida</taxon>
        <taxon>Perkinsidae</taxon>
        <taxon>Perkinsus</taxon>
    </lineage>
</organism>
<dbReference type="GeneID" id="9056314"/>
<dbReference type="Proteomes" id="UP000007800">
    <property type="component" value="Unassembled WGS sequence"/>
</dbReference>
<feature type="compositionally biased region" description="Polar residues" evidence="2">
    <location>
        <begin position="227"/>
        <end position="236"/>
    </location>
</feature>
<name>C5KR63_PERM5</name>
<reference evidence="3 4" key="1">
    <citation type="submission" date="2008-07" db="EMBL/GenBank/DDBJ databases">
        <authorList>
            <person name="El-Sayed N."/>
            <person name="Caler E."/>
            <person name="Inman J."/>
            <person name="Amedeo P."/>
            <person name="Hass B."/>
            <person name="Wortman J."/>
        </authorList>
    </citation>
    <scope>NUCLEOTIDE SEQUENCE [LARGE SCALE GENOMIC DNA]</scope>
    <source>
        <strain evidence="4">ATCC 50983 / TXsc</strain>
    </source>
</reference>